<dbReference type="SUPFAM" id="SSF53850">
    <property type="entry name" value="Periplasmic binding protein-like II"/>
    <property type="match status" value="1"/>
</dbReference>
<dbReference type="PROSITE" id="PS51318">
    <property type="entry name" value="TAT"/>
    <property type="match status" value="1"/>
</dbReference>
<dbReference type="eggNOG" id="arCOG02311">
    <property type="taxonomic scope" value="Archaea"/>
</dbReference>
<dbReference type="Gene3D" id="3.40.190.10">
    <property type="entry name" value="Periplasmic binding protein-like II"/>
    <property type="match status" value="1"/>
</dbReference>
<dbReference type="CDD" id="cd13528">
    <property type="entry name" value="PBP2_osmoprotectants"/>
    <property type="match status" value="1"/>
</dbReference>
<dbReference type="GO" id="GO:0043190">
    <property type="term" value="C:ATP-binding cassette (ABC) transporter complex"/>
    <property type="evidence" value="ECO:0007669"/>
    <property type="project" value="InterPro"/>
</dbReference>
<dbReference type="AlphaFoldDB" id="M0LV56"/>
<reference evidence="2 3" key="1">
    <citation type="journal article" date="2014" name="PLoS Genet.">
        <title>Phylogenetically driven sequencing of extremely halophilic archaea reveals strategies for static and dynamic osmo-response.</title>
        <authorList>
            <person name="Becker E.A."/>
            <person name="Seitzer P.M."/>
            <person name="Tritt A."/>
            <person name="Larsen D."/>
            <person name="Krusor M."/>
            <person name="Yao A.I."/>
            <person name="Wu D."/>
            <person name="Madern D."/>
            <person name="Eisen J.A."/>
            <person name="Darling A.E."/>
            <person name="Facciotti M.T."/>
        </authorList>
    </citation>
    <scope>NUCLEOTIDE SEQUENCE [LARGE SCALE GENOMIC DNA]</scope>
    <source>
        <strain evidence="2 3">100A6</strain>
    </source>
</reference>
<evidence type="ECO:0000313" key="3">
    <source>
        <dbReference type="Proteomes" id="UP000011566"/>
    </source>
</evidence>
<feature type="domain" description="ABC-type glycine betaine transport system substrate-binding" evidence="1">
    <location>
        <begin position="38"/>
        <end position="310"/>
    </location>
</feature>
<dbReference type="EMBL" id="AOMB01000042">
    <property type="protein sequence ID" value="EMA36264.1"/>
    <property type="molecule type" value="Genomic_DNA"/>
</dbReference>
<dbReference type="InterPro" id="IPR007210">
    <property type="entry name" value="ABC_Gly_betaine_transp_sub-bd"/>
</dbReference>
<dbReference type="OrthoDB" id="76236at2157"/>
<keyword evidence="3" id="KW-1185">Reference proteome</keyword>
<proteinExistence type="predicted"/>
<name>M0LV56_9EURY</name>
<dbReference type="InterPro" id="IPR006311">
    <property type="entry name" value="TAT_signal"/>
</dbReference>
<dbReference type="Proteomes" id="UP000011566">
    <property type="component" value="Unassembled WGS sequence"/>
</dbReference>
<evidence type="ECO:0000313" key="2">
    <source>
        <dbReference type="EMBL" id="EMA36264.1"/>
    </source>
</evidence>
<dbReference type="PROSITE" id="PS51257">
    <property type="entry name" value="PROKAR_LIPOPROTEIN"/>
    <property type="match status" value="1"/>
</dbReference>
<organism evidence="2 3">
    <name type="scientific">Halococcus hamelinensis 100A6</name>
    <dbReference type="NCBI Taxonomy" id="1132509"/>
    <lineage>
        <taxon>Archaea</taxon>
        <taxon>Methanobacteriati</taxon>
        <taxon>Methanobacteriota</taxon>
        <taxon>Stenosarchaea group</taxon>
        <taxon>Halobacteria</taxon>
        <taxon>Halobacteriales</taxon>
        <taxon>Halococcaceae</taxon>
        <taxon>Halococcus</taxon>
    </lineage>
</organism>
<dbReference type="PATRIC" id="fig|1132509.6.peg.3689"/>
<dbReference type="RefSeq" id="WP_007695645.1">
    <property type="nucleotide sequence ID" value="NZ_AJRK01000408.1"/>
</dbReference>
<protein>
    <submittedName>
        <fullName evidence="2">Glycine/betaine ABC transporter substrate-binding protein</fullName>
    </submittedName>
</protein>
<dbReference type="GO" id="GO:0022857">
    <property type="term" value="F:transmembrane transporter activity"/>
    <property type="evidence" value="ECO:0007669"/>
    <property type="project" value="InterPro"/>
</dbReference>
<evidence type="ECO:0000259" key="1">
    <source>
        <dbReference type="Pfam" id="PF04069"/>
    </source>
</evidence>
<sequence>MKTTRRNLLRYGGATAATLGTTGLAGCAGVLGATQAGTVKVSSARFPESILLSYMAIESLRANTDLTVLDETALGGTPMNFRAVNSGEVSMFWLYTGGGWTTIPPIKDRVIADPGKLYTAVKRQMKREHGLAYLRRAPFNNTYILIASSEWANETGVKTMSDFAEYVSDGNTGFGVVMGPQFQSRPDGWPGLIEHYGFADAASSLNVRNVGNSLTYQVIGRGGAAVGVGFSTNPNIRKFNLATIDDDEGFFPAYNPAPLVNGEAIEANPEMRKPLNQIGPTLTTDKIMRLNGRVSLQNEDPQRVAREYLRSEGLL</sequence>
<dbReference type="Pfam" id="PF04069">
    <property type="entry name" value="OpuAC"/>
    <property type="match status" value="1"/>
</dbReference>
<dbReference type="Gene3D" id="3.40.190.120">
    <property type="entry name" value="Osmoprotection protein (prox), domain 2"/>
    <property type="match status" value="1"/>
</dbReference>
<accession>M0LV56</accession>
<comment type="caution">
    <text evidence="2">The sequence shown here is derived from an EMBL/GenBank/DDBJ whole genome shotgun (WGS) entry which is preliminary data.</text>
</comment>
<gene>
    <name evidence="2" type="ORF">C447_15866</name>
</gene>